<name>A0A5E4WPL6_9BURK</name>
<evidence type="ECO:0000313" key="2">
    <source>
        <dbReference type="Proteomes" id="UP000384354"/>
    </source>
</evidence>
<accession>A0A5E4WPL6</accession>
<proteinExistence type="predicted"/>
<sequence>MSSDTWGRSTREMCDLLVAEGEMEITPEQIEVVTTNMVVISTYWLSYQFVMNPRKYNDPAEIGAGLHQSSHHILSQMAPYLKGSSREMYDRMARESSAKGAH</sequence>
<gene>
    <name evidence="1" type="ORF">PCE31106_03434</name>
</gene>
<dbReference type="RefSeq" id="WP_254441131.1">
    <property type="nucleotide sequence ID" value="NZ_CABPSL010000014.1"/>
</dbReference>
<dbReference type="Proteomes" id="UP000384354">
    <property type="component" value="Unassembled WGS sequence"/>
</dbReference>
<protein>
    <submittedName>
        <fullName evidence="1">TetR family transcriptional regulator</fullName>
    </submittedName>
</protein>
<dbReference type="AlphaFoldDB" id="A0A5E4WPL6"/>
<dbReference type="Pfam" id="PF13972">
    <property type="entry name" value="TetR"/>
    <property type="match status" value="1"/>
</dbReference>
<dbReference type="EMBL" id="CABPSL010000014">
    <property type="protein sequence ID" value="VVE26917.1"/>
    <property type="molecule type" value="Genomic_DNA"/>
</dbReference>
<evidence type="ECO:0000313" key="1">
    <source>
        <dbReference type="EMBL" id="VVE26917.1"/>
    </source>
</evidence>
<dbReference type="Gene3D" id="1.10.357.10">
    <property type="entry name" value="Tetracycline Repressor, domain 2"/>
    <property type="match status" value="1"/>
</dbReference>
<organism evidence="1 2">
    <name type="scientific">Pandoraea cepalis</name>
    <dbReference type="NCBI Taxonomy" id="2508294"/>
    <lineage>
        <taxon>Bacteria</taxon>
        <taxon>Pseudomonadati</taxon>
        <taxon>Pseudomonadota</taxon>
        <taxon>Betaproteobacteria</taxon>
        <taxon>Burkholderiales</taxon>
        <taxon>Burkholderiaceae</taxon>
        <taxon>Pandoraea</taxon>
    </lineage>
</organism>
<dbReference type="InterPro" id="IPR025722">
    <property type="entry name" value="TetR"/>
</dbReference>
<reference evidence="1 2" key="1">
    <citation type="submission" date="2019-08" db="EMBL/GenBank/DDBJ databases">
        <authorList>
            <person name="Peeters C."/>
        </authorList>
    </citation>
    <scope>NUCLEOTIDE SEQUENCE [LARGE SCALE GENOMIC DNA]</scope>
    <source>
        <strain evidence="1 2">LMG 31106</strain>
    </source>
</reference>